<dbReference type="Proteomes" id="UP000662782">
    <property type="component" value="Segment"/>
</dbReference>
<proteinExistence type="predicted"/>
<keyword evidence="2" id="KW-1185">Reference proteome</keyword>
<sequence>MEHINRAVEVWAQEFATLAEIDELKVLQDAISNAIITKSILSFDEGVSELEQSLSAQPEYYDQIHGVIFRLLAEVPLDKLKAELNEIVTEMNETGYFKHLRPTLDTPMDVFCFVLKIYYKQIIAELGRHIQIPTKKTRPTNV</sequence>
<accession>A0A873WD04</accession>
<reference evidence="1 2" key="1">
    <citation type="submission" date="2020-07" db="EMBL/GenBank/DDBJ databases">
        <title>Complete genome sequence of Klebsiella pneumoniae phage Miami.</title>
        <authorList>
            <person name="Mora D.A."/>
            <person name="Lessor L."/>
            <person name="Gill J."/>
            <person name="Liu M."/>
        </authorList>
    </citation>
    <scope>NUCLEOTIDE SEQUENCE [LARGE SCALE GENOMIC DNA]</scope>
</reference>
<name>A0A873WD04_9CAUD</name>
<gene>
    <name evidence="1" type="ORF">CPT_Miami_224</name>
</gene>
<organism evidence="1 2">
    <name type="scientific">Klebsiella phage Miami</name>
    <dbReference type="NCBI Taxonomy" id="2767581"/>
    <lineage>
        <taxon>Viruses</taxon>
        <taxon>Duplodnaviria</taxon>
        <taxon>Heunggongvirae</taxon>
        <taxon>Uroviricota</taxon>
        <taxon>Caudoviricetes</taxon>
        <taxon>Chimalliviridae</taxon>
        <taxon>Miamivirus</taxon>
        <taxon>Miamivirus miami</taxon>
    </lineage>
</organism>
<evidence type="ECO:0000313" key="2">
    <source>
        <dbReference type="Proteomes" id="UP000662782"/>
    </source>
</evidence>
<dbReference type="EMBL" id="MT701590">
    <property type="protein sequence ID" value="QPB09319.1"/>
    <property type="molecule type" value="Genomic_DNA"/>
</dbReference>
<evidence type="ECO:0000313" key="1">
    <source>
        <dbReference type="EMBL" id="QPB09319.1"/>
    </source>
</evidence>
<protein>
    <submittedName>
        <fullName evidence="1">Uncharacterized protein</fullName>
    </submittedName>
</protein>